<feature type="region of interest" description="Disordered" evidence="1">
    <location>
        <begin position="1"/>
        <end position="106"/>
    </location>
</feature>
<comment type="caution">
    <text evidence="2">The sequence shown here is derived from an EMBL/GenBank/DDBJ whole genome shotgun (WGS) entry which is preliminary data.</text>
</comment>
<accession>A0A9N9NMP2</accession>
<proteinExistence type="predicted"/>
<keyword evidence="3" id="KW-1185">Reference proteome</keyword>
<dbReference type="AlphaFoldDB" id="A0A9N9NMP2"/>
<feature type="compositionally biased region" description="Basic and acidic residues" evidence="1">
    <location>
        <begin position="25"/>
        <end position="34"/>
    </location>
</feature>
<feature type="non-terminal residue" evidence="2">
    <location>
        <position position="147"/>
    </location>
</feature>
<gene>
    <name evidence="2" type="ORF">FMOSSE_LOCUS16249</name>
</gene>
<name>A0A9N9NMP2_FUNMO</name>
<organism evidence="2 3">
    <name type="scientific">Funneliformis mosseae</name>
    <name type="common">Endomycorrhizal fungus</name>
    <name type="synonym">Glomus mosseae</name>
    <dbReference type="NCBI Taxonomy" id="27381"/>
    <lineage>
        <taxon>Eukaryota</taxon>
        <taxon>Fungi</taxon>
        <taxon>Fungi incertae sedis</taxon>
        <taxon>Mucoromycota</taxon>
        <taxon>Glomeromycotina</taxon>
        <taxon>Glomeromycetes</taxon>
        <taxon>Glomerales</taxon>
        <taxon>Glomeraceae</taxon>
        <taxon>Funneliformis</taxon>
    </lineage>
</organism>
<sequence length="147" mass="16642">MNSKKSSKPFGFGFSHSGSANKSKSILESEDQQRQKPPSLDYFSDEETQPKKRKLIKLDDPLEEQFTTSSNKLDDYDLNKDYVGNLEDDKPPPPRTSTGIQGFVPQGYGYNVDKEVQSSRNIKSEVQVNAMEENDPLDAFMLDIDNQ</sequence>
<evidence type="ECO:0000313" key="2">
    <source>
        <dbReference type="EMBL" id="CAG8742823.1"/>
    </source>
</evidence>
<dbReference type="Proteomes" id="UP000789375">
    <property type="component" value="Unassembled WGS sequence"/>
</dbReference>
<evidence type="ECO:0000313" key="3">
    <source>
        <dbReference type="Proteomes" id="UP000789375"/>
    </source>
</evidence>
<dbReference type="EMBL" id="CAJVPP010021426">
    <property type="protein sequence ID" value="CAG8742823.1"/>
    <property type="molecule type" value="Genomic_DNA"/>
</dbReference>
<protein>
    <submittedName>
        <fullName evidence="2">5541_t:CDS:1</fullName>
    </submittedName>
</protein>
<reference evidence="2" key="1">
    <citation type="submission" date="2021-06" db="EMBL/GenBank/DDBJ databases">
        <authorList>
            <person name="Kallberg Y."/>
            <person name="Tangrot J."/>
            <person name="Rosling A."/>
        </authorList>
    </citation>
    <scope>NUCLEOTIDE SEQUENCE</scope>
    <source>
        <strain evidence="2">87-6 pot B 2015</strain>
    </source>
</reference>
<evidence type="ECO:0000256" key="1">
    <source>
        <dbReference type="SAM" id="MobiDB-lite"/>
    </source>
</evidence>